<proteinExistence type="predicted"/>
<gene>
    <name evidence="2" type="ORF">PFISCL1PPCAC_5091</name>
</gene>
<reference evidence="2" key="1">
    <citation type="submission" date="2023-10" db="EMBL/GenBank/DDBJ databases">
        <title>Genome assembly of Pristionchus species.</title>
        <authorList>
            <person name="Yoshida K."/>
            <person name="Sommer R.J."/>
        </authorList>
    </citation>
    <scope>NUCLEOTIDE SEQUENCE</scope>
    <source>
        <strain evidence="2">RS5133</strain>
    </source>
</reference>
<feature type="chain" id="PRO_5043854098" description="Secreted protein" evidence="1">
    <location>
        <begin position="22"/>
        <end position="78"/>
    </location>
</feature>
<accession>A0AAV5V7A9</accession>
<feature type="non-terminal residue" evidence="2">
    <location>
        <position position="78"/>
    </location>
</feature>
<keyword evidence="3" id="KW-1185">Reference proteome</keyword>
<protein>
    <recommendedName>
        <fullName evidence="4">Secreted protein</fullName>
    </recommendedName>
</protein>
<name>A0AAV5V7A9_9BILA</name>
<evidence type="ECO:0000313" key="2">
    <source>
        <dbReference type="EMBL" id="GMT13794.1"/>
    </source>
</evidence>
<evidence type="ECO:0008006" key="4">
    <source>
        <dbReference type="Google" id="ProtNLM"/>
    </source>
</evidence>
<dbReference type="AlphaFoldDB" id="A0AAV5V7A9"/>
<dbReference type="Proteomes" id="UP001432322">
    <property type="component" value="Unassembled WGS sequence"/>
</dbReference>
<dbReference type="EMBL" id="BTSY01000002">
    <property type="protein sequence ID" value="GMT13794.1"/>
    <property type="molecule type" value="Genomic_DNA"/>
</dbReference>
<keyword evidence="1" id="KW-0732">Signal</keyword>
<evidence type="ECO:0000313" key="3">
    <source>
        <dbReference type="Proteomes" id="UP001432322"/>
    </source>
</evidence>
<comment type="caution">
    <text evidence="2">The sequence shown here is derived from an EMBL/GenBank/DDBJ whole genome shotgun (WGS) entry which is preliminary data.</text>
</comment>
<organism evidence="2 3">
    <name type="scientific">Pristionchus fissidentatus</name>
    <dbReference type="NCBI Taxonomy" id="1538716"/>
    <lineage>
        <taxon>Eukaryota</taxon>
        <taxon>Metazoa</taxon>
        <taxon>Ecdysozoa</taxon>
        <taxon>Nematoda</taxon>
        <taxon>Chromadorea</taxon>
        <taxon>Rhabditida</taxon>
        <taxon>Rhabditina</taxon>
        <taxon>Diplogasteromorpha</taxon>
        <taxon>Diplogasteroidea</taxon>
        <taxon>Neodiplogasteridae</taxon>
        <taxon>Pristionchus</taxon>
    </lineage>
</organism>
<feature type="signal peptide" evidence="1">
    <location>
        <begin position="1"/>
        <end position="21"/>
    </location>
</feature>
<evidence type="ECO:0000256" key="1">
    <source>
        <dbReference type="SAM" id="SignalP"/>
    </source>
</evidence>
<sequence>MFRISYSALIILFFRIHSSQSQGKANSYKCLYLINALCVEGCDMHGRTCTAGHFLVSEWKGSFTNGKYVDEITCLETD</sequence>